<dbReference type="SUPFAM" id="SSF101908">
    <property type="entry name" value="Putative isomerase YbhE"/>
    <property type="match status" value="1"/>
</dbReference>
<protein>
    <recommendedName>
        <fullName evidence="3">TIGR03118 family protein</fullName>
    </recommendedName>
</protein>
<proteinExistence type="predicted"/>
<accession>A0A1V9G1A3</accession>
<dbReference type="InterPro" id="IPR017549">
    <property type="entry name" value="APMV_L690"/>
</dbReference>
<gene>
    <name evidence="1" type="ORF">A3860_20145</name>
</gene>
<dbReference type="NCBIfam" id="TIGR03118">
    <property type="entry name" value="PEPCTERM_chp_1"/>
    <property type="match status" value="1"/>
</dbReference>
<comment type="caution">
    <text evidence="1">The sequence shown here is derived from an EMBL/GenBank/DDBJ whole genome shotgun (WGS) entry which is preliminary data.</text>
</comment>
<keyword evidence="2" id="KW-1185">Reference proteome</keyword>
<dbReference type="STRING" id="1703345.A3860_20145"/>
<dbReference type="EMBL" id="LVYD01000042">
    <property type="protein sequence ID" value="OQP64288.1"/>
    <property type="molecule type" value="Genomic_DNA"/>
</dbReference>
<evidence type="ECO:0008006" key="3">
    <source>
        <dbReference type="Google" id="ProtNLM"/>
    </source>
</evidence>
<evidence type="ECO:0000313" key="1">
    <source>
        <dbReference type="EMBL" id="OQP64288.1"/>
    </source>
</evidence>
<dbReference type="Proteomes" id="UP000192796">
    <property type="component" value="Unassembled WGS sequence"/>
</dbReference>
<reference evidence="1 2" key="1">
    <citation type="submission" date="2016-03" db="EMBL/GenBank/DDBJ databases">
        <title>Niastella vici sp. nov., isolated from farmland soil.</title>
        <authorList>
            <person name="Chen L."/>
            <person name="Wang D."/>
            <person name="Yang S."/>
            <person name="Wang G."/>
        </authorList>
    </citation>
    <scope>NUCLEOTIDE SEQUENCE [LARGE SCALE GENOMIC DNA]</scope>
    <source>
        <strain evidence="1 2">DJ57</strain>
    </source>
</reference>
<name>A0A1V9G1A3_9BACT</name>
<sequence>MAAALLCLAVVNQSCNKLGEAIKDHLEKKNDKTPQALKDFNQVNLVGNNDEYKPAHVDPHLINAWGIAFSGGGIAWVSAEVGHISAVYDRDGNMLAARPEVAIPSPTGTTGGSPTGQTLNIDTNSTHFKLSNGSSGRFLFAGSDGVLSGWNGGAGNNALVIKNNSATSVYTGLTMAKNSAGHYYLYAANFKTGKIDVWDTNFVSVQMAFHDPGIPSGYAPFNIQSVSGLLYVMYAKVGPDGDEEKGPGLGYVDIYSANGNLEKRLVSKGQLNAPWGVAWAPAAFFKDSDAKDAILIGNFGDGHINVYNKDGDFQGQLRAHGNPIEIEGLWALMFPPSTSTIDPNRLYFTAGPDDEKEGLFGYIIK</sequence>
<organism evidence="1 2">
    <name type="scientific">Niastella vici</name>
    <dbReference type="NCBI Taxonomy" id="1703345"/>
    <lineage>
        <taxon>Bacteria</taxon>
        <taxon>Pseudomonadati</taxon>
        <taxon>Bacteroidota</taxon>
        <taxon>Chitinophagia</taxon>
        <taxon>Chitinophagales</taxon>
        <taxon>Chitinophagaceae</taxon>
        <taxon>Niastella</taxon>
    </lineage>
</organism>
<dbReference type="AlphaFoldDB" id="A0A1V9G1A3"/>
<evidence type="ECO:0000313" key="2">
    <source>
        <dbReference type="Proteomes" id="UP000192796"/>
    </source>
</evidence>